<dbReference type="SUPFAM" id="SSF51726">
    <property type="entry name" value="UROD/MetE-like"/>
    <property type="match status" value="1"/>
</dbReference>
<keyword evidence="1" id="KW-0808">Transferase</keyword>
<gene>
    <name evidence="1" type="ORF">H9Q79_00590</name>
</gene>
<evidence type="ECO:0000313" key="2">
    <source>
        <dbReference type="Proteomes" id="UP000515860"/>
    </source>
</evidence>
<keyword evidence="2" id="KW-1185">Reference proteome</keyword>
<name>A0A7G9GDG9_9FIRM</name>
<dbReference type="GO" id="GO:0032259">
    <property type="term" value="P:methylation"/>
    <property type="evidence" value="ECO:0007669"/>
    <property type="project" value="UniProtKB-KW"/>
</dbReference>
<dbReference type="RefSeq" id="WP_249328978.1">
    <property type="nucleotide sequence ID" value="NZ_CP060635.1"/>
</dbReference>
<evidence type="ECO:0000313" key="1">
    <source>
        <dbReference type="EMBL" id="QNM08851.1"/>
    </source>
</evidence>
<accession>A0A7G9GDG9</accession>
<dbReference type="KEGG" id="whj:H9Q79_00590"/>
<protein>
    <submittedName>
        <fullName evidence="1">Methyltransferase</fullName>
    </submittedName>
</protein>
<organism evidence="1 2">
    <name type="scientific">Wansuia hejianensis</name>
    <dbReference type="NCBI Taxonomy" id="2763667"/>
    <lineage>
        <taxon>Bacteria</taxon>
        <taxon>Bacillati</taxon>
        <taxon>Bacillota</taxon>
        <taxon>Clostridia</taxon>
        <taxon>Lachnospirales</taxon>
        <taxon>Lachnospiraceae</taxon>
        <taxon>Wansuia</taxon>
    </lineage>
</organism>
<proteinExistence type="predicted"/>
<sequence length="358" mass="41186">MIYKFDKKELTQKGQYFKIPGPGFLPRYQTPISPRENFITALNGGKPHWLPDYYDITTLCPACYPDASARGFVMGAEGPDYMEDSRKGGLDAFGVDWEYIPVAGGSMVRPGKPFLEDISEWREKVKLPDVDAWDWEGSRSANAELLETDDHVRVMWIFTGFFERLISLLEFENAAVALIDEEQKEEVHGFLDACCGVYEKIARHYKEDFGCDILYVHDDWGSQRAPFFSPDTCMEMLVPHVKRLVDYAHSLGMRYEFHSCGKNEALVPCYLATGADIWAPQEQNDVSRILEEVKGEMMIGLWGNDPDADDGTAYREGSEFGRRYSQDYRNRPVYHCDLFNINEKWREGMYVSSREILE</sequence>
<dbReference type="InterPro" id="IPR038071">
    <property type="entry name" value="UROD/MetE-like_sf"/>
</dbReference>
<keyword evidence="1" id="KW-0489">Methyltransferase</keyword>
<dbReference type="GO" id="GO:0008168">
    <property type="term" value="F:methyltransferase activity"/>
    <property type="evidence" value="ECO:0007669"/>
    <property type="project" value="UniProtKB-KW"/>
</dbReference>
<dbReference type="EMBL" id="CP060635">
    <property type="protein sequence ID" value="QNM08851.1"/>
    <property type="molecule type" value="Genomic_DNA"/>
</dbReference>
<reference evidence="1 2" key="1">
    <citation type="submission" date="2020-08" db="EMBL/GenBank/DDBJ databases">
        <authorList>
            <person name="Liu C."/>
            <person name="Sun Q."/>
        </authorList>
    </citation>
    <scope>NUCLEOTIDE SEQUENCE [LARGE SCALE GENOMIC DNA]</scope>
    <source>
        <strain evidence="1 2">NSJ-29</strain>
    </source>
</reference>
<dbReference type="AlphaFoldDB" id="A0A7G9GDG9"/>
<dbReference type="Proteomes" id="UP000515860">
    <property type="component" value="Chromosome"/>
</dbReference>
<dbReference type="Gene3D" id="3.20.20.210">
    <property type="match status" value="1"/>
</dbReference>